<evidence type="ECO:0000313" key="11">
    <source>
        <dbReference type="EMBL" id="KAA0049518.1"/>
    </source>
</evidence>
<dbReference type="AlphaFoldDB" id="A0A5A7U2P8"/>
<sequence>MKLSSLLLLFSFLLAAINFSAADGFDVALPPSYPTEPPVGDPWSGLRVFDVSDYGAVADGKTNDTLALMAAWEDACYNEGESMLLIPEGNYLVDQITLSGPCFSDLSPKVLILGTLIAPTNLTADVWIHFHSLPRLSLTAGHLSTIDGQGAQTWSSGSACRRALTCPMFATVIIIYLEYQSFFACAVQSLKLSNVLNGTVSNINLVDSKGFHVSIFQCDNIHFSGFNITAPWNSQNTDGIHISQSTNINITNSNIGVGDDCVSIGPGSVNVSVSNVTCGPGHGISIGSLGKYKMEKDVIGIRVENCTINGTQNGVRVKTWPGDLGSNATNLTFQNIVMINVSNPIIIDQQYCPNHSCDTRELNQAM</sequence>
<evidence type="ECO:0000256" key="8">
    <source>
        <dbReference type="PROSITE-ProRule" id="PRU10052"/>
    </source>
</evidence>
<feature type="signal peptide" evidence="10">
    <location>
        <begin position="1"/>
        <end position="22"/>
    </location>
</feature>
<dbReference type="InterPro" id="IPR012334">
    <property type="entry name" value="Pectin_lyas_fold"/>
</dbReference>
<comment type="similarity">
    <text evidence="2 9">Belongs to the glycosyl hydrolase 28 family.</text>
</comment>
<keyword evidence="4" id="KW-0964">Secreted</keyword>
<feature type="active site" evidence="8">
    <location>
        <position position="282"/>
    </location>
</feature>
<dbReference type="Proteomes" id="UP000321947">
    <property type="component" value="Unassembled WGS sequence"/>
</dbReference>
<dbReference type="GO" id="GO:0004650">
    <property type="term" value="F:polygalacturonase activity"/>
    <property type="evidence" value="ECO:0007669"/>
    <property type="project" value="InterPro"/>
</dbReference>
<evidence type="ECO:0000313" key="12">
    <source>
        <dbReference type="EMBL" id="TYK16198.1"/>
    </source>
</evidence>
<proteinExistence type="inferred from homology"/>
<feature type="chain" id="PRO_5042722146" evidence="10">
    <location>
        <begin position="23"/>
        <end position="366"/>
    </location>
</feature>
<evidence type="ECO:0000256" key="2">
    <source>
        <dbReference type="ARBA" id="ARBA00008834"/>
    </source>
</evidence>
<evidence type="ECO:0000313" key="13">
    <source>
        <dbReference type="Proteomes" id="UP000321393"/>
    </source>
</evidence>
<keyword evidence="10" id="KW-0732">Signal</keyword>
<keyword evidence="7" id="KW-0961">Cell wall biogenesis/degradation</keyword>
<comment type="caution">
    <text evidence="11">The sequence shown here is derived from an EMBL/GenBank/DDBJ whole genome shotgun (WGS) entry which is preliminary data.</text>
</comment>
<dbReference type="EMBL" id="SSTE01012362">
    <property type="protein sequence ID" value="KAA0049518.1"/>
    <property type="molecule type" value="Genomic_DNA"/>
</dbReference>
<evidence type="ECO:0000256" key="6">
    <source>
        <dbReference type="ARBA" id="ARBA00023295"/>
    </source>
</evidence>
<dbReference type="InterPro" id="IPR006626">
    <property type="entry name" value="PbH1"/>
</dbReference>
<keyword evidence="6 9" id="KW-0326">Glycosidase</keyword>
<evidence type="ECO:0000256" key="5">
    <source>
        <dbReference type="ARBA" id="ARBA00022801"/>
    </source>
</evidence>
<dbReference type="Proteomes" id="UP000321393">
    <property type="component" value="Unassembled WGS sequence"/>
</dbReference>
<organism evidence="11 13">
    <name type="scientific">Cucumis melo var. makuwa</name>
    <name type="common">Oriental melon</name>
    <dbReference type="NCBI Taxonomy" id="1194695"/>
    <lineage>
        <taxon>Eukaryota</taxon>
        <taxon>Viridiplantae</taxon>
        <taxon>Streptophyta</taxon>
        <taxon>Embryophyta</taxon>
        <taxon>Tracheophyta</taxon>
        <taxon>Spermatophyta</taxon>
        <taxon>Magnoliopsida</taxon>
        <taxon>eudicotyledons</taxon>
        <taxon>Gunneridae</taxon>
        <taxon>Pentapetalae</taxon>
        <taxon>rosids</taxon>
        <taxon>fabids</taxon>
        <taxon>Cucurbitales</taxon>
        <taxon>Cucurbitaceae</taxon>
        <taxon>Benincaseae</taxon>
        <taxon>Cucumis</taxon>
    </lineage>
</organism>
<dbReference type="SMART" id="SM00710">
    <property type="entry name" value="PbH1"/>
    <property type="match status" value="5"/>
</dbReference>
<dbReference type="InterPro" id="IPR011050">
    <property type="entry name" value="Pectin_lyase_fold/virulence"/>
</dbReference>
<dbReference type="InterPro" id="IPR000743">
    <property type="entry name" value="Glyco_hydro_28"/>
</dbReference>
<dbReference type="Pfam" id="PF00295">
    <property type="entry name" value="Glyco_hydro_28"/>
    <property type="match status" value="2"/>
</dbReference>
<keyword evidence="5 9" id="KW-0378">Hydrolase</keyword>
<reference evidence="13 14" key="1">
    <citation type="submission" date="2019-08" db="EMBL/GenBank/DDBJ databases">
        <title>Draft genome sequences of two oriental melons (Cucumis melo L. var makuwa).</title>
        <authorList>
            <person name="Kwon S.-Y."/>
        </authorList>
    </citation>
    <scope>NUCLEOTIDE SEQUENCE [LARGE SCALE GENOMIC DNA]</scope>
    <source>
        <strain evidence="14">cv. Chang Bougi</strain>
        <strain evidence="13">cv. SW 3</strain>
        <tissue evidence="11">Leaf</tissue>
    </source>
</reference>
<dbReference type="PROSITE" id="PS00502">
    <property type="entry name" value="POLYGALACTURONASE"/>
    <property type="match status" value="1"/>
</dbReference>
<dbReference type="GO" id="GO:0071555">
    <property type="term" value="P:cell wall organization"/>
    <property type="evidence" value="ECO:0007669"/>
    <property type="project" value="UniProtKB-KW"/>
</dbReference>
<dbReference type="SUPFAM" id="SSF51126">
    <property type="entry name" value="Pectin lyase-like"/>
    <property type="match status" value="1"/>
</dbReference>
<gene>
    <name evidence="12" type="ORF">E5676_scaffold209G001260</name>
    <name evidence="11" type="ORF">E6C27_scaffold171G007720</name>
</gene>
<dbReference type="EMBL" id="SSTD01008340">
    <property type="protein sequence ID" value="TYK16198.1"/>
    <property type="molecule type" value="Genomic_DNA"/>
</dbReference>
<evidence type="ECO:0000256" key="3">
    <source>
        <dbReference type="ARBA" id="ARBA00022512"/>
    </source>
</evidence>
<evidence type="ECO:0000256" key="4">
    <source>
        <dbReference type="ARBA" id="ARBA00022525"/>
    </source>
</evidence>
<comment type="subcellular location">
    <subcellularLocation>
        <location evidence="1">Secreted</location>
        <location evidence="1">Cell wall</location>
    </subcellularLocation>
</comment>
<keyword evidence="3" id="KW-0134">Cell wall</keyword>
<dbReference type="GO" id="GO:0005975">
    <property type="term" value="P:carbohydrate metabolic process"/>
    <property type="evidence" value="ECO:0007669"/>
    <property type="project" value="InterPro"/>
</dbReference>
<evidence type="ECO:0000256" key="7">
    <source>
        <dbReference type="ARBA" id="ARBA00023316"/>
    </source>
</evidence>
<dbReference type="PANTHER" id="PTHR31375">
    <property type="match status" value="1"/>
</dbReference>
<protein>
    <submittedName>
        <fullName evidence="11">Exopolygalacturonase-like</fullName>
    </submittedName>
</protein>
<evidence type="ECO:0000256" key="1">
    <source>
        <dbReference type="ARBA" id="ARBA00004191"/>
    </source>
</evidence>
<accession>A0A5A7U2P8</accession>
<evidence type="ECO:0000256" key="10">
    <source>
        <dbReference type="SAM" id="SignalP"/>
    </source>
</evidence>
<evidence type="ECO:0000256" key="9">
    <source>
        <dbReference type="RuleBase" id="RU361169"/>
    </source>
</evidence>
<dbReference type="Gene3D" id="2.160.20.10">
    <property type="entry name" value="Single-stranded right-handed beta-helix, Pectin lyase-like"/>
    <property type="match status" value="1"/>
</dbReference>
<dbReference type="OrthoDB" id="187139at2759"/>
<name>A0A5A7U2P8_CUCMM</name>
<evidence type="ECO:0000313" key="14">
    <source>
        <dbReference type="Proteomes" id="UP000321947"/>
    </source>
</evidence>